<protein>
    <submittedName>
        <fullName evidence="2">GntR family transcriptional regulator</fullName>
    </submittedName>
</protein>
<evidence type="ECO:0000256" key="1">
    <source>
        <dbReference type="SAM" id="MobiDB-lite"/>
    </source>
</evidence>
<feature type="non-terminal residue" evidence="2">
    <location>
        <position position="1"/>
    </location>
</feature>
<keyword evidence="3" id="KW-1185">Reference proteome</keyword>
<sequence length="46" mass="5024">LAAQHAERSAAAHRLRRRPDRPGRHPAPPSRVSSSQHGVNIASARH</sequence>
<reference evidence="2 3" key="1">
    <citation type="submission" date="2019-04" db="EMBL/GenBank/DDBJ databases">
        <title>Streptomyces rhizosphaericola sp. nov., an actinobacterium isolated from the wheat rhizosphere.</title>
        <authorList>
            <person name="Vargas Hoyos H.A."/>
            <person name="Santos S.N."/>
            <person name="Genuario D.B."/>
            <person name="Melo I.S."/>
            <person name="Da Silva L.J."/>
            <person name="Da Silva F.S.P."/>
            <person name="Zucchi T.D."/>
        </authorList>
    </citation>
    <scope>NUCLEOTIDE SEQUENCE [LARGE SCALE GENOMIC DNA]</scope>
    <source>
        <strain evidence="2 3">1AS2c</strain>
    </source>
</reference>
<proteinExistence type="predicted"/>
<comment type="caution">
    <text evidence="2">The sequence shown here is derived from an EMBL/GenBank/DDBJ whole genome shotgun (WGS) entry which is preliminary data.</text>
</comment>
<organism evidence="2 3">
    <name type="scientific">Streptomyces rhizosphaericola</name>
    <dbReference type="NCBI Taxonomy" id="2564098"/>
    <lineage>
        <taxon>Bacteria</taxon>
        <taxon>Bacillati</taxon>
        <taxon>Actinomycetota</taxon>
        <taxon>Actinomycetes</taxon>
        <taxon>Kitasatosporales</taxon>
        <taxon>Streptomycetaceae</taxon>
        <taxon>Streptomyces</taxon>
    </lineage>
</organism>
<dbReference type="EMBL" id="SRZK01000600">
    <property type="protein sequence ID" value="TGY98195.1"/>
    <property type="molecule type" value="Genomic_DNA"/>
</dbReference>
<feature type="region of interest" description="Disordered" evidence="1">
    <location>
        <begin position="1"/>
        <end position="46"/>
    </location>
</feature>
<name>A0ABY2P5W4_9ACTN</name>
<accession>A0ABY2P5W4</accession>
<feature type="compositionally biased region" description="Basic and acidic residues" evidence="1">
    <location>
        <begin position="1"/>
        <end position="10"/>
    </location>
</feature>
<evidence type="ECO:0000313" key="3">
    <source>
        <dbReference type="Proteomes" id="UP000306274"/>
    </source>
</evidence>
<gene>
    <name evidence="2" type="ORF">E5Z02_31795</name>
</gene>
<evidence type="ECO:0000313" key="2">
    <source>
        <dbReference type="EMBL" id="TGY98195.1"/>
    </source>
</evidence>
<dbReference type="Proteomes" id="UP000306274">
    <property type="component" value="Unassembled WGS sequence"/>
</dbReference>